<dbReference type="EMBL" id="CAJNOC010004257">
    <property type="protein sequence ID" value="CAF1015022.1"/>
    <property type="molecule type" value="Genomic_DNA"/>
</dbReference>
<dbReference type="GO" id="GO:0004181">
    <property type="term" value="F:metallocarboxypeptidase activity"/>
    <property type="evidence" value="ECO:0007669"/>
    <property type="project" value="InterPro"/>
</dbReference>
<keyword evidence="9" id="KW-0482">Metalloprotease</keyword>
<dbReference type="FunFam" id="3.40.630.10:FF:000084">
    <property type="entry name" value="Carboxypeptidase B2"/>
    <property type="match status" value="1"/>
</dbReference>
<evidence type="ECO:0000256" key="11">
    <source>
        <dbReference type="SAM" id="SignalP"/>
    </source>
</evidence>
<evidence type="ECO:0000256" key="6">
    <source>
        <dbReference type="ARBA" id="ARBA00022729"/>
    </source>
</evidence>
<dbReference type="PRINTS" id="PR00765">
    <property type="entry name" value="CRBOXYPTASEA"/>
</dbReference>
<evidence type="ECO:0000313" key="14">
    <source>
        <dbReference type="Proteomes" id="UP000663879"/>
    </source>
</evidence>
<name>A0A814HRS4_9BILA</name>
<keyword evidence="14" id="KW-1185">Reference proteome</keyword>
<evidence type="ECO:0000256" key="5">
    <source>
        <dbReference type="ARBA" id="ARBA00022723"/>
    </source>
</evidence>
<dbReference type="GO" id="GO:0005615">
    <property type="term" value="C:extracellular space"/>
    <property type="evidence" value="ECO:0007669"/>
    <property type="project" value="TreeGrafter"/>
</dbReference>
<dbReference type="AlphaFoldDB" id="A0A814HRS4"/>
<dbReference type="InterPro" id="IPR000834">
    <property type="entry name" value="Peptidase_M14"/>
</dbReference>
<dbReference type="Pfam" id="PF00246">
    <property type="entry name" value="Peptidase_M14"/>
    <property type="match status" value="1"/>
</dbReference>
<dbReference type="GO" id="GO:0006508">
    <property type="term" value="P:proteolysis"/>
    <property type="evidence" value="ECO:0007669"/>
    <property type="project" value="UniProtKB-KW"/>
</dbReference>
<organism evidence="13 14">
    <name type="scientific">Brachionus calyciflorus</name>
    <dbReference type="NCBI Taxonomy" id="104777"/>
    <lineage>
        <taxon>Eukaryota</taxon>
        <taxon>Metazoa</taxon>
        <taxon>Spiralia</taxon>
        <taxon>Gnathifera</taxon>
        <taxon>Rotifera</taxon>
        <taxon>Eurotatoria</taxon>
        <taxon>Monogononta</taxon>
        <taxon>Pseudotrocha</taxon>
        <taxon>Ploima</taxon>
        <taxon>Brachionidae</taxon>
        <taxon>Brachionus</taxon>
    </lineage>
</organism>
<comment type="cofactor">
    <cofactor evidence="1">
        <name>Zn(2+)</name>
        <dbReference type="ChEBI" id="CHEBI:29105"/>
    </cofactor>
</comment>
<evidence type="ECO:0000256" key="2">
    <source>
        <dbReference type="ARBA" id="ARBA00005988"/>
    </source>
</evidence>
<dbReference type="InterPro" id="IPR057246">
    <property type="entry name" value="CARBOXYPEPT_ZN_1"/>
</dbReference>
<evidence type="ECO:0000256" key="4">
    <source>
        <dbReference type="ARBA" id="ARBA00022670"/>
    </source>
</evidence>
<gene>
    <name evidence="13" type="ORF">OXX778_LOCUS17086</name>
</gene>
<dbReference type="SUPFAM" id="SSF53187">
    <property type="entry name" value="Zn-dependent exopeptidases"/>
    <property type="match status" value="1"/>
</dbReference>
<dbReference type="PROSITE" id="PS00132">
    <property type="entry name" value="CARBOXYPEPT_ZN_1"/>
    <property type="match status" value="1"/>
</dbReference>
<protein>
    <recommendedName>
        <fullName evidence="12">Peptidase M14 domain-containing protein</fullName>
    </recommendedName>
</protein>
<evidence type="ECO:0000256" key="10">
    <source>
        <dbReference type="PROSITE-ProRule" id="PRU01379"/>
    </source>
</evidence>
<dbReference type="SMART" id="SM00631">
    <property type="entry name" value="Zn_pept"/>
    <property type="match status" value="1"/>
</dbReference>
<dbReference type="PROSITE" id="PS52035">
    <property type="entry name" value="PEPTIDASE_M14"/>
    <property type="match status" value="1"/>
</dbReference>
<accession>A0A814HRS4</accession>
<comment type="similarity">
    <text evidence="2 10">Belongs to the peptidase M14 family.</text>
</comment>
<dbReference type="Gene3D" id="3.40.630.10">
    <property type="entry name" value="Zn peptidases"/>
    <property type="match status" value="1"/>
</dbReference>
<keyword evidence="3" id="KW-0121">Carboxypeptidase</keyword>
<keyword evidence="5" id="KW-0479">Metal-binding</keyword>
<feature type="domain" description="Peptidase M14" evidence="12">
    <location>
        <begin position="126"/>
        <end position="434"/>
    </location>
</feature>
<keyword evidence="7" id="KW-0378">Hydrolase</keyword>
<feature type="signal peptide" evidence="11">
    <location>
        <begin position="1"/>
        <end position="25"/>
    </location>
</feature>
<feature type="active site" description="Proton donor/acceptor" evidence="10">
    <location>
        <position position="397"/>
    </location>
</feature>
<dbReference type="PANTHER" id="PTHR11705">
    <property type="entry name" value="PROTEASE FAMILY M14 CARBOXYPEPTIDASE A,B"/>
    <property type="match status" value="1"/>
</dbReference>
<dbReference type="OrthoDB" id="3626597at2759"/>
<evidence type="ECO:0000256" key="1">
    <source>
        <dbReference type="ARBA" id="ARBA00001947"/>
    </source>
</evidence>
<keyword evidence="4" id="KW-0645">Protease</keyword>
<dbReference type="Proteomes" id="UP000663879">
    <property type="component" value="Unassembled WGS sequence"/>
</dbReference>
<evidence type="ECO:0000256" key="3">
    <source>
        <dbReference type="ARBA" id="ARBA00022645"/>
    </source>
</evidence>
<evidence type="ECO:0000259" key="12">
    <source>
        <dbReference type="PROSITE" id="PS52035"/>
    </source>
</evidence>
<dbReference type="PANTHER" id="PTHR11705:SF91">
    <property type="entry name" value="FI01817P-RELATED"/>
    <property type="match status" value="1"/>
</dbReference>
<sequence length="465" mass="54769">MRVFLVITIFVNFEILFGAEQVVRAFINNENIQKFNLYLYENSNIDVWLSSRLIRTFLNETYNNNDQKYVYFTEFRIKNSQVLKELEEKFNNIKYEILIEDLFGQMNKQKTKRSIKSKFNKQIVGKFASYGQINSWLLNLAKSDSDLVHLRKIGSTFEKRNIFVLKITNNLKRKDPKPLFLFDGGIHAREWLSVSTIIFMIDRLVKQYRENDHGVMKILNNFEIHFIPLINPDGYEYSRSSKLNRFWRKNMRVSVNGLDRSCYGIDLNRNFDHKWMVSGASANPCSEVYAGRYPASENEVKAMQDYIMSKSPQWLSHISLHSFGAVWISPFSYSRVRIQDNFEQTCQKAMSAISKVEELHKFKYRFGVAAHELYEASGCTEDWSKDVAKVNHTFVVELKPDIDSHEYGFDFPEDKIEEASLEAYDGFIEYIKTFLNFQIDKKIIDECKNQLNFLKESVQQKLKKN</sequence>
<keyword evidence="8" id="KW-0862">Zinc</keyword>
<evidence type="ECO:0000256" key="9">
    <source>
        <dbReference type="ARBA" id="ARBA00023049"/>
    </source>
</evidence>
<evidence type="ECO:0000313" key="13">
    <source>
        <dbReference type="EMBL" id="CAF1015022.1"/>
    </source>
</evidence>
<evidence type="ECO:0000256" key="8">
    <source>
        <dbReference type="ARBA" id="ARBA00022833"/>
    </source>
</evidence>
<dbReference type="GO" id="GO:0008270">
    <property type="term" value="F:zinc ion binding"/>
    <property type="evidence" value="ECO:0007669"/>
    <property type="project" value="InterPro"/>
</dbReference>
<proteinExistence type="inferred from homology"/>
<keyword evidence="6 11" id="KW-0732">Signal</keyword>
<evidence type="ECO:0000256" key="7">
    <source>
        <dbReference type="ARBA" id="ARBA00022801"/>
    </source>
</evidence>
<comment type="caution">
    <text evidence="13">The sequence shown here is derived from an EMBL/GenBank/DDBJ whole genome shotgun (WGS) entry which is preliminary data.</text>
</comment>
<feature type="chain" id="PRO_5032470643" description="Peptidase M14 domain-containing protein" evidence="11">
    <location>
        <begin position="26"/>
        <end position="465"/>
    </location>
</feature>
<reference evidence="13" key="1">
    <citation type="submission" date="2021-02" db="EMBL/GenBank/DDBJ databases">
        <authorList>
            <person name="Nowell W R."/>
        </authorList>
    </citation>
    <scope>NUCLEOTIDE SEQUENCE</scope>
    <source>
        <strain evidence="13">Ploen Becks lab</strain>
    </source>
</reference>